<dbReference type="EMBL" id="JAACJJ010000014">
    <property type="protein sequence ID" value="KAF5326867.1"/>
    <property type="molecule type" value="Genomic_DNA"/>
</dbReference>
<sequence>MFTKELKKEGTSRFRPTWLLGIFRLKKRRAQSITLQEHSQHHLRPAGPPQSFPLFLDLPRELRDRTYETYLIIPRPARAVTHSEAIRRAGSTESARYYSNHDKYSPDPPHLTCLPLLLCGRQINAEVQGAMARLKKHPSLHYILDCELMGERHIYPTWLLLPVFSQHIPFVYVDFRSTGMAYPSYYHGWMGNGGPPGMIWGLLDLLRKFTAHGPHFAAQGSRQKDVFIDTLVLDVLSRGNSVNNGTESHAELEDWAKPKGTMTGRLVDSEEPALDALSKYVSWMFIDESDTTPHAKNVAKAVRKIHLLHDGVEVQVWDTRSYEHLR</sequence>
<keyword evidence="2" id="KW-1185">Reference proteome</keyword>
<evidence type="ECO:0000313" key="2">
    <source>
        <dbReference type="Proteomes" id="UP000567179"/>
    </source>
</evidence>
<reference evidence="1 2" key="1">
    <citation type="journal article" date="2020" name="ISME J.">
        <title>Uncovering the hidden diversity of litter-decomposition mechanisms in mushroom-forming fungi.</title>
        <authorList>
            <person name="Floudas D."/>
            <person name="Bentzer J."/>
            <person name="Ahren D."/>
            <person name="Johansson T."/>
            <person name="Persson P."/>
            <person name="Tunlid A."/>
        </authorList>
    </citation>
    <scope>NUCLEOTIDE SEQUENCE [LARGE SCALE GENOMIC DNA]</scope>
    <source>
        <strain evidence="1 2">CBS 101986</strain>
    </source>
</reference>
<gene>
    <name evidence="1" type="ORF">D9619_004436</name>
</gene>
<protein>
    <submittedName>
        <fullName evidence="1">Uncharacterized protein</fullName>
    </submittedName>
</protein>
<dbReference type="AlphaFoldDB" id="A0A8H5BP01"/>
<accession>A0A8H5BP01</accession>
<name>A0A8H5BP01_9AGAR</name>
<comment type="caution">
    <text evidence="1">The sequence shown here is derived from an EMBL/GenBank/DDBJ whole genome shotgun (WGS) entry which is preliminary data.</text>
</comment>
<dbReference type="Proteomes" id="UP000567179">
    <property type="component" value="Unassembled WGS sequence"/>
</dbReference>
<organism evidence="1 2">
    <name type="scientific">Psilocybe cf. subviscida</name>
    <dbReference type="NCBI Taxonomy" id="2480587"/>
    <lineage>
        <taxon>Eukaryota</taxon>
        <taxon>Fungi</taxon>
        <taxon>Dikarya</taxon>
        <taxon>Basidiomycota</taxon>
        <taxon>Agaricomycotina</taxon>
        <taxon>Agaricomycetes</taxon>
        <taxon>Agaricomycetidae</taxon>
        <taxon>Agaricales</taxon>
        <taxon>Agaricineae</taxon>
        <taxon>Strophariaceae</taxon>
        <taxon>Psilocybe</taxon>
    </lineage>
</organism>
<evidence type="ECO:0000313" key="1">
    <source>
        <dbReference type="EMBL" id="KAF5326867.1"/>
    </source>
</evidence>
<dbReference type="OrthoDB" id="2823490at2759"/>
<proteinExistence type="predicted"/>